<dbReference type="CDD" id="cd07185">
    <property type="entry name" value="OmpA_C-like"/>
    <property type="match status" value="1"/>
</dbReference>
<evidence type="ECO:0000313" key="7">
    <source>
        <dbReference type="EMBL" id="BCO07976.1"/>
    </source>
</evidence>
<evidence type="ECO:0000256" key="5">
    <source>
        <dbReference type="SAM" id="SignalP"/>
    </source>
</evidence>
<dbReference type="GO" id="GO:0009279">
    <property type="term" value="C:cell outer membrane"/>
    <property type="evidence" value="ECO:0007669"/>
    <property type="project" value="UniProtKB-SubCell"/>
</dbReference>
<evidence type="ECO:0000256" key="2">
    <source>
        <dbReference type="ARBA" id="ARBA00023136"/>
    </source>
</evidence>
<dbReference type="SUPFAM" id="SSF103088">
    <property type="entry name" value="OmpA-like"/>
    <property type="match status" value="1"/>
</dbReference>
<evidence type="ECO:0000313" key="8">
    <source>
        <dbReference type="Proteomes" id="UP001063350"/>
    </source>
</evidence>
<dbReference type="InterPro" id="IPR006664">
    <property type="entry name" value="OMP_bac"/>
</dbReference>
<dbReference type="InterPro" id="IPR006665">
    <property type="entry name" value="OmpA-like"/>
</dbReference>
<keyword evidence="2 4" id="KW-0472">Membrane</keyword>
<gene>
    <name evidence="7" type="ORF">GF1_03520</name>
</gene>
<dbReference type="PRINTS" id="PR01021">
    <property type="entry name" value="OMPADOMAIN"/>
</dbReference>
<name>A0A915XKA0_9BACT</name>
<dbReference type="InterPro" id="IPR036737">
    <property type="entry name" value="OmpA-like_sf"/>
</dbReference>
<dbReference type="PROSITE" id="PS51123">
    <property type="entry name" value="OMPA_2"/>
    <property type="match status" value="1"/>
</dbReference>
<feature type="chain" id="PRO_5037319104" description="OmpA-like domain-containing protein" evidence="5">
    <location>
        <begin position="23"/>
        <end position="354"/>
    </location>
</feature>
<dbReference type="PANTHER" id="PTHR30329:SF21">
    <property type="entry name" value="LIPOPROTEIN YIAD-RELATED"/>
    <property type="match status" value="1"/>
</dbReference>
<dbReference type="AlphaFoldDB" id="A0A915XKA0"/>
<keyword evidence="5" id="KW-0732">Signal</keyword>
<feature type="domain" description="OmpA-like" evidence="6">
    <location>
        <begin position="228"/>
        <end position="346"/>
    </location>
</feature>
<dbReference type="KEGG" id="ddu:GF1_03520"/>
<sequence>MKHFATLLVLLTLFLFPLPASASEPLLDATYITMADNFFILYDPSTAMSEPYRNTGMTRLEMEKEIIRRSNQSLPELNWQAGLYPHWKNGLWLHGSPMGFKPYYRLQKYDKKKYGAALEKLPVIPTGPPMLQVGLMKLEHLLGLPGRTEVFIFSDGQHSTYPDLEPDPLTQARKLAREFDVCFTIVSSARTREAKQLLADIAAVNSCSQVIDFDTVAVHPEHLLGKLYMKTSDVRFNNVLFDFDRYEIKKEYQGLLNRLGTFLSEHPSAYVVLSGFTCNIGSEAYNMRLSERRAKSVRDYLKKKFNIDDQRMLLYWYGYANPVAPNDTEAGRRKNRRVTIAIRNTGPGTDPGNP</sequence>
<reference evidence="7" key="1">
    <citation type="submission" date="2020-12" db="EMBL/GenBank/DDBJ databases">
        <title>Desulfobium dissulfuricans gen. nov., sp. nov., a novel mesophilic, sulfate-reducing bacterium isolated from a deep-sea hydrothermal vent.</title>
        <authorList>
            <person name="Hashimoto Y."/>
            <person name="Tame A."/>
            <person name="Sawayama S."/>
            <person name="Miyazaki J."/>
            <person name="Takai K."/>
            <person name="Nakagawa S."/>
        </authorList>
    </citation>
    <scope>NUCLEOTIDE SEQUENCE</scope>
    <source>
        <strain evidence="7">GF1</strain>
    </source>
</reference>
<dbReference type="PANTHER" id="PTHR30329">
    <property type="entry name" value="STATOR ELEMENT OF FLAGELLAR MOTOR COMPLEX"/>
    <property type="match status" value="1"/>
</dbReference>
<dbReference type="Gene3D" id="3.30.1330.60">
    <property type="entry name" value="OmpA-like domain"/>
    <property type="match status" value="1"/>
</dbReference>
<dbReference type="EMBL" id="AP024233">
    <property type="protein sequence ID" value="BCO07976.1"/>
    <property type="molecule type" value="Genomic_DNA"/>
</dbReference>
<comment type="subcellular location">
    <subcellularLocation>
        <location evidence="1">Cell outer membrane</location>
    </subcellularLocation>
</comment>
<accession>A0A915XKA0</accession>
<evidence type="ECO:0000256" key="1">
    <source>
        <dbReference type="ARBA" id="ARBA00004442"/>
    </source>
</evidence>
<evidence type="ECO:0000256" key="3">
    <source>
        <dbReference type="ARBA" id="ARBA00023237"/>
    </source>
</evidence>
<feature type="signal peptide" evidence="5">
    <location>
        <begin position="1"/>
        <end position="22"/>
    </location>
</feature>
<dbReference type="InterPro" id="IPR050330">
    <property type="entry name" value="Bact_OuterMem_StrucFunc"/>
</dbReference>
<evidence type="ECO:0000259" key="6">
    <source>
        <dbReference type="PROSITE" id="PS51123"/>
    </source>
</evidence>
<dbReference type="Pfam" id="PF00691">
    <property type="entry name" value="OmpA"/>
    <property type="match status" value="1"/>
</dbReference>
<proteinExistence type="predicted"/>
<organism evidence="7 8">
    <name type="scientific">Desulfolithobacter dissulfuricans</name>
    <dbReference type="NCBI Taxonomy" id="2795293"/>
    <lineage>
        <taxon>Bacteria</taxon>
        <taxon>Pseudomonadati</taxon>
        <taxon>Thermodesulfobacteriota</taxon>
        <taxon>Desulfobulbia</taxon>
        <taxon>Desulfobulbales</taxon>
        <taxon>Desulfobulbaceae</taxon>
        <taxon>Desulfolithobacter</taxon>
    </lineage>
</organism>
<evidence type="ECO:0000256" key="4">
    <source>
        <dbReference type="PROSITE-ProRule" id="PRU00473"/>
    </source>
</evidence>
<dbReference type="Proteomes" id="UP001063350">
    <property type="component" value="Chromosome"/>
</dbReference>
<keyword evidence="8" id="KW-1185">Reference proteome</keyword>
<protein>
    <recommendedName>
        <fullName evidence="6">OmpA-like domain-containing protein</fullName>
    </recommendedName>
</protein>
<keyword evidence="3" id="KW-0998">Cell outer membrane</keyword>
<dbReference type="RefSeq" id="WP_267927910.1">
    <property type="nucleotide sequence ID" value="NZ_AP024233.1"/>
</dbReference>